<proteinExistence type="predicted"/>
<dbReference type="Proteomes" id="UP001412239">
    <property type="component" value="Unassembled WGS sequence"/>
</dbReference>
<dbReference type="AlphaFoldDB" id="A0A292PQ18"/>
<dbReference type="InterPro" id="IPR000504">
    <property type="entry name" value="RRM_dom"/>
</dbReference>
<protein>
    <recommendedName>
        <fullName evidence="4">RRM domain-containing protein</fullName>
    </recommendedName>
</protein>
<dbReference type="Gene3D" id="3.30.70.330">
    <property type="match status" value="2"/>
</dbReference>
<evidence type="ECO:0000256" key="1">
    <source>
        <dbReference type="ARBA" id="ARBA00022884"/>
    </source>
</evidence>
<accession>A0A292PQ18</accession>
<reference evidence="5" key="1">
    <citation type="submission" date="2015-10" db="EMBL/GenBank/DDBJ databases">
        <authorList>
            <person name="Regsiter A."/>
            <person name="william w."/>
        </authorList>
    </citation>
    <scope>NUCLEOTIDE SEQUENCE</scope>
    <source>
        <strain evidence="5">Montdore</strain>
    </source>
</reference>
<name>A0A292PQ18_9PEZI</name>
<dbReference type="GO" id="GO:1990904">
    <property type="term" value="C:ribonucleoprotein complex"/>
    <property type="evidence" value="ECO:0007669"/>
    <property type="project" value="TreeGrafter"/>
</dbReference>
<dbReference type="InterPro" id="IPR050374">
    <property type="entry name" value="RRT5_SRSF_SR"/>
</dbReference>
<keyword evidence="1 2" id="KW-0694">RNA-binding</keyword>
<evidence type="ECO:0000313" key="6">
    <source>
        <dbReference type="Proteomes" id="UP001412239"/>
    </source>
</evidence>
<dbReference type="GO" id="GO:0005634">
    <property type="term" value="C:nucleus"/>
    <property type="evidence" value="ECO:0007669"/>
    <property type="project" value="TreeGrafter"/>
</dbReference>
<feature type="compositionally biased region" description="Basic and acidic residues" evidence="3">
    <location>
        <begin position="1"/>
        <end position="13"/>
    </location>
</feature>
<dbReference type="InterPro" id="IPR035979">
    <property type="entry name" value="RBD_domain_sf"/>
</dbReference>
<gene>
    <name evidence="5" type="ORF">GSTUAT00006282001</name>
</gene>
<feature type="domain" description="RRM" evidence="4">
    <location>
        <begin position="40"/>
        <end position="122"/>
    </location>
</feature>
<dbReference type="PANTHER" id="PTHR23003:SF3">
    <property type="entry name" value="FI21236P1-RELATED"/>
    <property type="match status" value="1"/>
</dbReference>
<evidence type="ECO:0000259" key="4">
    <source>
        <dbReference type="PROSITE" id="PS50102"/>
    </source>
</evidence>
<sequence>MEETVDRSPHSQDENATTDTSTTMGNIVMQRSAESTHEGYIVLFGNPDQQLPWKARWQDLKDLVRKHTSGIERAEIYLTPDGRSRGFGYARVRGKEEAMKVVANLDGYEWEARALMVKLGNEHDICPTGAGLNSPGALPVASPPVVPAIPWPVANRPIPGPAFVMEPELPPEYLDQTLAESMLPPGISPAEAAFYYQGIAARAYLHYEARCVNHGIQAEHHRIQVDIARTWGGDHCPLVIEHQRAEQAHNEGRVGAQNQAFVAYLSSKGHSDASYKRKKSNDRQAPAFPLFQPPVYGPPPGVLMPASGFGYHPPIPGNEQFMVAVNPYYSTIEPAPIFLTPDRGLPVNLTNGALITESRGVFVGNLAYDTQWQELKGFLDPAGHLERCDVPQTDGRGRGYGTALFSSAEGAQRACYMFDQQFFKGRKVKVRLDKYTIRKQSNPAFIPPVSQAVSGPLVANLAPAPH</sequence>
<feature type="compositionally biased region" description="Polar residues" evidence="3">
    <location>
        <begin position="14"/>
        <end position="25"/>
    </location>
</feature>
<evidence type="ECO:0000313" key="5">
    <source>
        <dbReference type="EMBL" id="CUS09626.1"/>
    </source>
</evidence>
<organism evidence="5 6">
    <name type="scientific">Tuber aestivum</name>
    <name type="common">summer truffle</name>
    <dbReference type="NCBI Taxonomy" id="59557"/>
    <lineage>
        <taxon>Eukaryota</taxon>
        <taxon>Fungi</taxon>
        <taxon>Dikarya</taxon>
        <taxon>Ascomycota</taxon>
        <taxon>Pezizomycotina</taxon>
        <taxon>Pezizomycetes</taxon>
        <taxon>Pezizales</taxon>
        <taxon>Tuberaceae</taxon>
        <taxon>Tuber</taxon>
    </lineage>
</organism>
<evidence type="ECO:0000256" key="3">
    <source>
        <dbReference type="SAM" id="MobiDB-lite"/>
    </source>
</evidence>
<dbReference type="PANTHER" id="PTHR23003">
    <property type="entry name" value="RNA RECOGNITION MOTIF RRM DOMAIN CONTAINING PROTEIN"/>
    <property type="match status" value="1"/>
</dbReference>
<dbReference type="EMBL" id="LN891075">
    <property type="protein sequence ID" value="CUS09626.1"/>
    <property type="molecule type" value="Genomic_DNA"/>
</dbReference>
<dbReference type="GO" id="GO:0003729">
    <property type="term" value="F:mRNA binding"/>
    <property type="evidence" value="ECO:0007669"/>
    <property type="project" value="TreeGrafter"/>
</dbReference>
<dbReference type="PROSITE" id="PS50102">
    <property type="entry name" value="RRM"/>
    <property type="match status" value="2"/>
</dbReference>
<dbReference type="SMART" id="SM00360">
    <property type="entry name" value="RRM"/>
    <property type="match status" value="2"/>
</dbReference>
<keyword evidence="6" id="KW-1185">Reference proteome</keyword>
<dbReference type="InterPro" id="IPR012677">
    <property type="entry name" value="Nucleotide-bd_a/b_plait_sf"/>
</dbReference>
<dbReference type="SUPFAM" id="SSF54928">
    <property type="entry name" value="RNA-binding domain, RBD"/>
    <property type="match status" value="2"/>
</dbReference>
<dbReference type="Pfam" id="PF00076">
    <property type="entry name" value="RRM_1"/>
    <property type="match status" value="2"/>
</dbReference>
<dbReference type="GO" id="GO:0005737">
    <property type="term" value="C:cytoplasm"/>
    <property type="evidence" value="ECO:0007669"/>
    <property type="project" value="TreeGrafter"/>
</dbReference>
<feature type="domain" description="RRM" evidence="4">
    <location>
        <begin position="359"/>
        <end position="435"/>
    </location>
</feature>
<feature type="region of interest" description="Disordered" evidence="3">
    <location>
        <begin position="1"/>
        <end position="25"/>
    </location>
</feature>
<evidence type="ECO:0000256" key="2">
    <source>
        <dbReference type="PROSITE-ProRule" id="PRU00176"/>
    </source>
</evidence>